<dbReference type="InterPro" id="IPR051677">
    <property type="entry name" value="AfsR-DnrI-RedD_regulator"/>
</dbReference>
<dbReference type="PANTHER" id="PTHR35807">
    <property type="entry name" value="TRANSCRIPTIONAL REGULATOR REDD-RELATED"/>
    <property type="match status" value="1"/>
</dbReference>
<dbReference type="Gene3D" id="1.25.40.10">
    <property type="entry name" value="Tetratricopeptide repeat domain"/>
    <property type="match status" value="1"/>
</dbReference>
<evidence type="ECO:0000313" key="7">
    <source>
        <dbReference type="EMBL" id="RKT72154.1"/>
    </source>
</evidence>
<keyword evidence="8" id="KW-1185">Reference proteome</keyword>
<comment type="similarity">
    <text evidence="1">Belongs to the AfsR/DnrI/RedD regulatory family.</text>
</comment>
<evidence type="ECO:0000256" key="1">
    <source>
        <dbReference type="ARBA" id="ARBA00005820"/>
    </source>
</evidence>
<evidence type="ECO:0000256" key="2">
    <source>
        <dbReference type="ARBA" id="ARBA00023015"/>
    </source>
</evidence>
<dbReference type="Gene3D" id="3.40.50.300">
    <property type="entry name" value="P-loop containing nucleotide triphosphate hydrolases"/>
    <property type="match status" value="1"/>
</dbReference>
<evidence type="ECO:0000256" key="4">
    <source>
        <dbReference type="ARBA" id="ARBA00023163"/>
    </source>
</evidence>
<dbReference type="InterPro" id="IPR005158">
    <property type="entry name" value="BTAD"/>
</dbReference>
<dbReference type="PROSITE" id="PS51755">
    <property type="entry name" value="OMPR_PHOB"/>
    <property type="match status" value="1"/>
</dbReference>
<dbReference type="SMART" id="SM00862">
    <property type="entry name" value="Trans_reg_C"/>
    <property type="match status" value="1"/>
</dbReference>
<dbReference type="SUPFAM" id="SSF46894">
    <property type="entry name" value="C-terminal effector domain of the bipartite response regulators"/>
    <property type="match status" value="1"/>
</dbReference>
<dbReference type="GO" id="GO:0006355">
    <property type="term" value="P:regulation of DNA-templated transcription"/>
    <property type="evidence" value="ECO:0007669"/>
    <property type="project" value="InterPro"/>
</dbReference>
<name>A0A495XHB2_9PSEU</name>
<dbReference type="Gene3D" id="1.10.10.10">
    <property type="entry name" value="Winged helix-like DNA-binding domain superfamily/Winged helix DNA-binding domain"/>
    <property type="match status" value="1"/>
</dbReference>
<keyword evidence="4" id="KW-0804">Transcription</keyword>
<dbReference type="InterPro" id="IPR036388">
    <property type="entry name" value="WH-like_DNA-bd_sf"/>
</dbReference>
<protein>
    <submittedName>
        <fullName evidence="7">DNA-binding SARP family transcriptional activator</fullName>
    </submittedName>
</protein>
<dbReference type="InterPro" id="IPR001867">
    <property type="entry name" value="OmpR/PhoB-type_DNA-bd"/>
</dbReference>
<organism evidence="7 8">
    <name type="scientific">Saccharothrix variisporea</name>
    <dbReference type="NCBI Taxonomy" id="543527"/>
    <lineage>
        <taxon>Bacteria</taxon>
        <taxon>Bacillati</taxon>
        <taxon>Actinomycetota</taxon>
        <taxon>Actinomycetes</taxon>
        <taxon>Pseudonocardiales</taxon>
        <taxon>Pseudonocardiaceae</taxon>
        <taxon>Saccharothrix</taxon>
    </lineage>
</organism>
<dbReference type="Proteomes" id="UP000272729">
    <property type="component" value="Unassembled WGS sequence"/>
</dbReference>
<keyword evidence="3 5" id="KW-0238">DNA-binding</keyword>
<proteinExistence type="inferred from homology"/>
<dbReference type="InterPro" id="IPR016032">
    <property type="entry name" value="Sig_transdc_resp-reg_C-effctor"/>
</dbReference>
<keyword evidence="2" id="KW-0805">Transcription regulation</keyword>
<dbReference type="GO" id="GO:0003677">
    <property type="term" value="F:DNA binding"/>
    <property type="evidence" value="ECO:0007669"/>
    <property type="project" value="UniProtKB-UniRule"/>
</dbReference>
<dbReference type="SUPFAM" id="SSF52540">
    <property type="entry name" value="P-loop containing nucleoside triphosphate hydrolases"/>
    <property type="match status" value="1"/>
</dbReference>
<dbReference type="RefSeq" id="WP_121224973.1">
    <property type="nucleotide sequence ID" value="NZ_JBIUBA010000017.1"/>
</dbReference>
<dbReference type="PANTHER" id="PTHR35807:SF1">
    <property type="entry name" value="TRANSCRIPTIONAL REGULATOR REDD"/>
    <property type="match status" value="1"/>
</dbReference>
<dbReference type="CDD" id="cd15831">
    <property type="entry name" value="BTAD"/>
    <property type="match status" value="1"/>
</dbReference>
<dbReference type="Pfam" id="PF03704">
    <property type="entry name" value="BTAD"/>
    <property type="match status" value="1"/>
</dbReference>
<dbReference type="EMBL" id="RBXR01000001">
    <property type="protein sequence ID" value="RKT72154.1"/>
    <property type="molecule type" value="Genomic_DNA"/>
</dbReference>
<feature type="DNA-binding region" description="OmpR/PhoB-type" evidence="5">
    <location>
        <begin position="1"/>
        <end position="99"/>
    </location>
</feature>
<gene>
    <name evidence="7" type="ORF">DFJ66_5462</name>
</gene>
<evidence type="ECO:0000259" key="6">
    <source>
        <dbReference type="PROSITE" id="PS51755"/>
    </source>
</evidence>
<feature type="domain" description="OmpR/PhoB-type" evidence="6">
    <location>
        <begin position="1"/>
        <end position="99"/>
    </location>
</feature>
<evidence type="ECO:0000313" key="8">
    <source>
        <dbReference type="Proteomes" id="UP000272729"/>
    </source>
</evidence>
<comment type="caution">
    <text evidence="7">The sequence shown here is derived from an EMBL/GenBank/DDBJ whole genome shotgun (WGS) entry which is preliminary data.</text>
</comment>
<dbReference type="GO" id="GO:0000160">
    <property type="term" value="P:phosphorelay signal transduction system"/>
    <property type="evidence" value="ECO:0007669"/>
    <property type="project" value="InterPro"/>
</dbReference>
<reference evidence="7 8" key="1">
    <citation type="submission" date="2018-10" db="EMBL/GenBank/DDBJ databases">
        <title>Sequencing the genomes of 1000 actinobacteria strains.</title>
        <authorList>
            <person name="Klenk H.-P."/>
        </authorList>
    </citation>
    <scope>NUCLEOTIDE SEQUENCE [LARGE SCALE GENOMIC DNA]</scope>
    <source>
        <strain evidence="7 8">DSM 43911</strain>
    </source>
</reference>
<accession>A0A495XHB2</accession>
<evidence type="ECO:0000256" key="3">
    <source>
        <dbReference type="ARBA" id="ARBA00023125"/>
    </source>
</evidence>
<dbReference type="SUPFAM" id="SSF48452">
    <property type="entry name" value="TPR-like"/>
    <property type="match status" value="1"/>
</dbReference>
<dbReference type="InterPro" id="IPR011990">
    <property type="entry name" value="TPR-like_helical_dom_sf"/>
</dbReference>
<dbReference type="InterPro" id="IPR027417">
    <property type="entry name" value="P-loop_NTPase"/>
</dbReference>
<dbReference type="AlphaFoldDB" id="A0A495XHB2"/>
<dbReference type="SMART" id="SM01043">
    <property type="entry name" value="BTAD"/>
    <property type="match status" value="1"/>
</dbReference>
<evidence type="ECO:0000256" key="5">
    <source>
        <dbReference type="PROSITE-ProRule" id="PRU01091"/>
    </source>
</evidence>
<sequence>MTMTGKGGVEFRVLGPLEVEHAGEVVPVPPGKSRVLLALLLLRANQVVSADELVDRMWSGISDHRRALATLHMAITRLRHALRPVDVIRTVTAGYRAEVGEGALDLDRFRELAHRGSYAAALAQWRGEPLADVPQAPLGEYRALLDEERLSVLERRIDADLAVGHPGRLVTELRDLVIRYPLRERFRAQLMTALHQSGETAAALAVYEESRLLLAEELGLDPDLRLRALHQRIVAGSGVPDLRLPDGLAGVPRLALVDELSNAVDEGFPLLALVGPEGVGKTALAVQWAGAVRASFPDGTLFLDLRGHRPDPVDAAEAARAVLVACGVPAERVPHDPEERFALYRSVLADRRALLVLDAARDADHVRPLLPGTPSCVVVVISRHPLVSLVATHGAHPVAVGAHRTEMSEGVARY</sequence>
<dbReference type="Pfam" id="PF00486">
    <property type="entry name" value="Trans_reg_C"/>
    <property type="match status" value="1"/>
</dbReference>
<dbReference type="OrthoDB" id="4336084at2"/>